<gene>
    <name evidence="2" type="ORF">V1478_005670</name>
</gene>
<dbReference type="EMBL" id="JAUDFV010000130">
    <property type="protein sequence ID" value="KAL2729380.1"/>
    <property type="molecule type" value="Genomic_DNA"/>
</dbReference>
<dbReference type="AlphaFoldDB" id="A0ABD2B9F9"/>
<dbReference type="Proteomes" id="UP001607302">
    <property type="component" value="Unassembled WGS sequence"/>
</dbReference>
<reference evidence="2 3" key="1">
    <citation type="journal article" date="2024" name="Ann. Entomol. Soc. Am.">
        <title>Genomic analyses of the southern and eastern yellowjacket wasps (Hymenoptera: Vespidae) reveal evolutionary signatures of social life.</title>
        <authorList>
            <person name="Catto M.A."/>
            <person name="Caine P.B."/>
            <person name="Orr S.E."/>
            <person name="Hunt B.G."/>
            <person name="Goodisman M.A.D."/>
        </authorList>
    </citation>
    <scope>NUCLEOTIDE SEQUENCE [LARGE SCALE GENOMIC DNA]</scope>
    <source>
        <strain evidence="2">233</strain>
        <tissue evidence="2">Head and thorax</tissue>
    </source>
</reference>
<sequence>MHKGHIAYFTTVRGTSLDIGAKELADNDKLPAISEATLGRIKVTKKNERYYIVLPVKGRLSVSTQLEILDEALHSLLDAALELQLETIAISRSPVGDVPWANETERIQIIHENHTTPISGHIRTPFNQSGKKIRKKEGLSESRITHRNEEETAGNIDKARS</sequence>
<feature type="region of interest" description="Disordered" evidence="1">
    <location>
        <begin position="117"/>
        <end position="161"/>
    </location>
</feature>
<keyword evidence="3" id="KW-1185">Reference proteome</keyword>
<proteinExistence type="predicted"/>
<accession>A0ABD2B9F9</accession>
<evidence type="ECO:0000313" key="3">
    <source>
        <dbReference type="Proteomes" id="UP001607302"/>
    </source>
</evidence>
<protein>
    <submittedName>
        <fullName evidence="2">Uncharacterized protein</fullName>
    </submittedName>
</protein>
<evidence type="ECO:0000256" key="1">
    <source>
        <dbReference type="SAM" id="MobiDB-lite"/>
    </source>
</evidence>
<name>A0ABD2B9F9_VESSQ</name>
<feature type="compositionally biased region" description="Basic and acidic residues" evidence="1">
    <location>
        <begin position="136"/>
        <end position="150"/>
    </location>
</feature>
<evidence type="ECO:0000313" key="2">
    <source>
        <dbReference type="EMBL" id="KAL2729380.1"/>
    </source>
</evidence>
<comment type="caution">
    <text evidence="2">The sequence shown here is derived from an EMBL/GenBank/DDBJ whole genome shotgun (WGS) entry which is preliminary data.</text>
</comment>
<organism evidence="2 3">
    <name type="scientific">Vespula squamosa</name>
    <name type="common">Southern yellow jacket</name>
    <name type="synonym">Wasp</name>
    <dbReference type="NCBI Taxonomy" id="30214"/>
    <lineage>
        <taxon>Eukaryota</taxon>
        <taxon>Metazoa</taxon>
        <taxon>Ecdysozoa</taxon>
        <taxon>Arthropoda</taxon>
        <taxon>Hexapoda</taxon>
        <taxon>Insecta</taxon>
        <taxon>Pterygota</taxon>
        <taxon>Neoptera</taxon>
        <taxon>Endopterygota</taxon>
        <taxon>Hymenoptera</taxon>
        <taxon>Apocrita</taxon>
        <taxon>Aculeata</taxon>
        <taxon>Vespoidea</taxon>
        <taxon>Vespidae</taxon>
        <taxon>Vespinae</taxon>
        <taxon>Vespula</taxon>
    </lineage>
</organism>